<sequence>MGEKETTMAQYSVERKQAILNKLLSPNLSSIAQLARDEHIAEQTLYNWRNRAKQQGKAVPTNDKTKELSPETKLTIIIDTAKLNETELAEYCRSKGLYPEQIAQWKTQTLTGFSTTEQQTSLNRKQQQADQKQIKQLKQEIKRKDKALAEAAAILILRKKLNALWGEDEDE</sequence>
<evidence type="ECO:0000313" key="3">
    <source>
        <dbReference type="EMBL" id="PKZ67704.1"/>
    </source>
</evidence>
<comment type="similarity">
    <text evidence="1">Belongs to the transposase 8 family.</text>
</comment>
<evidence type="ECO:0000256" key="2">
    <source>
        <dbReference type="SAM" id="Coils"/>
    </source>
</evidence>
<dbReference type="InterPro" id="IPR009057">
    <property type="entry name" value="Homeodomain-like_sf"/>
</dbReference>
<dbReference type="SUPFAM" id="SSF46689">
    <property type="entry name" value="Homeodomain-like"/>
    <property type="match status" value="1"/>
</dbReference>
<evidence type="ECO:0000313" key="4">
    <source>
        <dbReference type="Proteomes" id="UP000234914"/>
    </source>
</evidence>
<dbReference type="InterPro" id="IPR002514">
    <property type="entry name" value="Transposase_8"/>
</dbReference>
<dbReference type="GO" id="GO:0004803">
    <property type="term" value="F:transposase activity"/>
    <property type="evidence" value="ECO:0007669"/>
    <property type="project" value="InterPro"/>
</dbReference>
<name>A0A2I1RF02_FAUOS</name>
<protein>
    <recommendedName>
        <fullName evidence="5">Transposase</fullName>
    </recommendedName>
</protein>
<evidence type="ECO:0000256" key="1">
    <source>
        <dbReference type="ARBA" id="ARBA00009964"/>
    </source>
</evidence>
<dbReference type="EMBL" id="PKJS01000029">
    <property type="protein sequence ID" value="PKZ67704.1"/>
    <property type="molecule type" value="Genomic_DNA"/>
</dbReference>
<proteinExistence type="inferred from homology"/>
<reference evidence="3 4" key="1">
    <citation type="submission" date="2017-12" db="EMBL/GenBank/DDBJ databases">
        <title>Phylogenetic diversity of female urinary microbiome.</title>
        <authorList>
            <person name="Thomas-White K."/>
            <person name="Wolfe A.J."/>
        </authorList>
    </citation>
    <scope>NUCLEOTIDE SEQUENCE [LARGE SCALE GENOMIC DNA]</scope>
    <source>
        <strain evidence="3 4">UMB0416</strain>
    </source>
</reference>
<comment type="caution">
    <text evidence="3">The sequence shown here is derived from an EMBL/GenBank/DDBJ whole genome shotgun (WGS) entry which is preliminary data.</text>
</comment>
<dbReference type="RefSeq" id="WP_101965271.1">
    <property type="nucleotide sequence ID" value="NZ_JBFTEY010000007.1"/>
</dbReference>
<dbReference type="GO" id="GO:0006313">
    <property type="term" value="P:DNA transposition"/>
    <property type="evidence" value="ECO:0007669"/>
    <property type="project" value="InterPro"/>
</dbReference>
<feature type="coiled-coil region" evidence="2">
    <location>
        <begin position="124"/>
        <end position="154"/>
    </location>
</feature>
<dbReference type="GO" id="GO:0003677">
    <property type="term" value="F:DNA binding"/>
    <property type="evidence" value="ECO:0007669"/>
    <property type="project" value="InterPro"/>
</dbReference>
<organism evidence="3 4">
    <name type="scientific">Faucicola osloensis</name>
    <name type="common">Moraxella osloensis</name>
    <dbReference type="NCBI Taxonomy" id="34062"/>
    <lineage>
        <taxon>Bacteria</taxon>
        <taxon>Pseudomonadati</taxon>
        <taxon>Pseudomonadota</taxon>
        <taxon>Gammaproteobacteria</taxon>
        <taxon>Moraxellales</taxon>
        <taxon>Moraxellaceae</taxon>
        <taxon>Faucicola</taxon>
    </lineage>
</organism>
<keyword evidence="2" id="KW-0175">Coiled coil</keyword>
<evidence type="ECO:0008006" key="5">
    <source>
        <dbReference type="Google" id="ProtNLM"/>
    </source>
</evidence>
<dbReference type="Proteomes" id="UP000234914">
    <property type="component" value="Unassembled WGS sequence"/>
</dbReference>
<gene>
    <name evidence="3" type="ORF">CYJ96_12435</name>
</gene>
<accession>A0A2I1RF02</accession>
<dbReference type="Pfam" id="PF01527">
    <property type="entry name" value="HTH_Tnp_1"/>
    <property type="match status" value="1"/>
</dbReference>
<dbReference type="AlphaFoldDB" id="A0A2I1RF02"/>